<name>A0AA38RGI2_9PEZI</name>
<dbReference type="Proteomes" id="UP001174694">
    <property type="component" value="Unassembled WGS sequence"/>
</dbReference>
<gene>
    <name evidence="3" type="ORF">NKR23_g5434</name>
</gene>
<evidence type="ECO:0000313" key="3">
    <source>
        <dbReference type="EMBL" id="KAJ9145337.1"/>
    </source>
</evidence>
<evidence type="ECO:0000256" key="1">
    <source>
        <dbReference type="SAM" id="MobiDB-lite"/>
    </source>
</evidence>
<feature type="compositionally biased region" description="Basic and acidic residues" evidence="1">
    <location>
        <begin position="201"/>
        <end position="210"/>
    </location>
</feature>
<evidence type="ECO:0000259" key="2">
    <source>
        <dbReference type="Pfam" id="PF13878"/>
    </source>
</evidence>
<feature type="region of interest" description="Disordered" evidence="1">
    <location>
        <begin position="1"/>
        <end position="226"/>
    </location>
</feature>
<keyword evidence="4" id="KW-1185">Reference proteome</keyword>
<organism evidence="3 4">
    <name type="scientific">Pleurostoma richardsiae</name>
    <dbReference type="NCBI Taxonomy" id="41990"/>
    <lineage>
        <taxon>Eukaryota</taxon>
        <taxon>Fungi</taxon>
        <taxon>Dikarya</taxon>
        <taxon>Ascomycota</taxon>
        <taxon>Pezizomycotina</taxon>
        <taxon>Sordariomycetes</taxon>
        <taxon>Sordariomycetidae</taxon>
        <taxon>Calosphaeriales</taxon>
        <taxon>Pleurostomataceae</taxon>
        <taxon>Pleurostoma</taxon>
    </lineage>
</organism>
<sequence>MQQSCPALPATLQQAGPSDTTFRVPAKRPLRTYSKRDQPGKDEPATKRRRGEEQMSDNQVLEQPPNQKQPTKQPTSNMMPHAGEPPKPPSQTPSKPTRTSIMHYFQPAASSSSPSTADSSHTSSEAGQNASSPPSSPPVPDRKGRGRMTISNPDKDIQCDEIVVADSNSDLGRTSEEWRKYGSDPTPRKAKGADAEAINIRLDEGTKDGPPKQISPDGEERRLKEGQAGLLNKGVSRARKARAAPKKEMTQMILDLGQKSGFVECKECCMLYNTLHDKDVKDHARQHAAIIRKGKMKGRQDT</sequence>
<dbReference type="GO" id="GO:0000785">
    <property type="term" value="C:chromatin"/>
    <property type="evidence" value="ECO:0007669"/>
    <property type="project" value="TreeGrafter"/>
</dbReference>
<proteinExistence type="predicted"/>
<dbReference type="GO" id="GO:0061733">
    <property type="term" value="F:protein-lysine-acetyltransferase activity"/>
    <property type="evidence" value="ECO:0007669"/>
    <property type="project" value="TreeGrafter"/>
</dbReference>
<feature type="compositionally biased region" description="Low complexity" evidence="1">
    <location>
        <begin position="63"/>
        <end position="75"/>
    </location>
</feature>
<feature type="compositionally biased region" description="Basic and acidic residues" evidence="1">
    <location>
        <begin position="34"/>
        <end position="53"/>
    </location>
</feature>
<dbReference type="PANTHER" id="PTHR45884">
    <property type="entry name" value="N-ACETYLTRANSFERASE ECO"/>
    <property type="match status" value="1"/>
</dbReference>
<feature type="compositionally biased region" description="Low complexity" evidence="1">
    <location>
        <begin position="107"/>
        <end position="124"/>
    </location>
</feature>
<protein>
    <recommendedName>
        <fullName evidence="2">N-acetyltransferase ESCO zinc-finger domain-containing protein</fullName>
    </recommendedName>
</protein>
<feature type="compositionally biased region" description="Polar residues" evidence="1">
    <location>
        <begin position="1"/>
        <end position="21"/>
    </location>
</feature>
<feature type="compositionally biased region" description="Basic and acidic residues" evidence="1">
    <location>
        <begin position="173"/>
        <end position="182"/>
    </location>
</feature>
<dbReference type="PANTHER" id="PTHR45884:SF2">
    <property type="entry name" value="N-ACETYLTRANSFERASE ECO"/>
    <property type="match status" value="1"/>
</dbReference>
<accession>A0AA38RGI2</accession>
<dbReference type="GO" id="GO:0007064">
    <property type="term" value="P:mitotic sister chromatid cohesion"/>
    <property type="evidence" value="ECO:0007669"/>
    <property type="project" value="TreeGrafter"/>
</dbReference>
<feature type="domain" description="N-acetyltransferase ESCO zinc-finger" evidence="2">
    <location>
        <begin position="251"/>
        <end position="288"/>
    </location>
</feature>
<dbReference type="Pfam" id="PF13878">
    <property type="entry name" value="zf-C2H2_3"/>
    <property type="match status" value="1"/>
</dbReference>
<dbReference type="AlphaFoldDB" id="A0AA38RGI2"/>
<dbReference type="EMBL" id="JANBVO010000014">
    <property type="protein sequence ID" value="KAJ9145337.1"/>
    <property type="molecule type" value="Genomic_DNA"/>
</dbReference>
<evidence type="ECO:0000313" key="4">
    <source>
        <dbReference type="Proteomes" id="UP001174694"/>
    </source>
</evidence>
<comment type="caution">
    <text evidence="3">The sequence shown here is derived from an EMBL/GenBank/DDBJ whole genome shotgun (WGS) entry which is preliminary data.</text>
</comment>
<dbReference type="GO" id="GO:0005634">
    <property type="term" value="C:nucleus"/>
    <property type="evidence" value="ECO:0007669"/>
    <property type="project" value="TreeGrafter"/>
</dbReference>
<dbReference type="InterPro" id="IPR028005">
    <property type="entry name" value="AcTrfase_ESCO_Znf_dom"/>
</dbReference>
<reference evidence="3" key="1">
    <citation type="submission" date="2022-07" db="EMBL/GenBank/DDBJ databases">
        <title>Fungi with potential for degradation of polypropylene.</title>
        <authorList>
            <person name="Gostincar C."/>
        </authorList>
    </citation>
    <scope>NUCLEOTIDE SEQUENCE</scope>
    <source>
        <strain evidence="3">EXF-13308</strain>
    </source>
</reference>